<reference evidence="1 3" key="1">
    <citation type="journal article" date="2012" name="Nature">
        <title>Algal genomes reveal evolutionary mosaicism and the fate of nucleomorphs.</title>
        <authorList>
            <consortium name="DOE Joint Genome Institute"/>
            <person name="Curtis B.A."/>
            <person name="Tanifuji G."/>
            <person name="Burki F."/>
            <person name="Gruber A."/>
            <person name="Irimia M."/>
            <person name="Maruyama S."/>
            <person name="Arias M.C."/>
            <person name="Ball S.G."/>
            <person name="Gile G.H."/>
            <person name="Hirakawa Y."/>
            <person name="Hopkins J.F."/>
            <person name="Kuo A."/>
            <person name="Rensing S.A."/>
            <person name="Schmutz J."/>
            <person name="Symeonidi A."/>
            <person name="Elias M."/>
            <person name="Eveleigh R.J."/>
            <person name="Herman E.K."/>
            <person name="Klute M.J."/>
            <person name="Nakayama T."/>
            <person name="Obornik M."/>
            <person name="Reyes-Prieto A."/>
            <person name="Armbrust E.V."/>
            <person name="Aves S.J."/>
            <person name="Beiko R.G."/>
            <person name="Coutinho P."/>
            <person name="Dacks J.B."/>
            <person name="Durnford D.G."/>
            <person name="Fast N.M."/>
            <person name="Green B.R."/>
            <person name="Grisdale C.J."/>
            <person name="Hempel F."/>
            <person name="Henrissat B."/>
            <person name="Hoppner M.P."/>
            <person name="Ishida K."/>
            <person name="Kim E."/>
            <person name="Koreny L."/>
            <person name="Kroth P.G."/>
            <person name="Liu Y."/>
            <person name="Malik S.B."/>
            <person name="Maier U.G."/>
            <person name="McRose D."/>
            <person name="Mock T."/>
            <person name="Neilson J.A."/>
            <person name="Onodera N.T."/>
            <person name="Poole A.M."/>
            <person name="Pritham E.J."/>
            <person name="Richards T.A."/>
            <person name="Rocap G."/>
            <person name="Roy S.W."/>
            <person name="Sarai C."/>
            <person name="Schaack S."/>
            <person name="Shirato S."/>
            <person name="Slamovits C.H."/>
            <person name="Spencer D.F."/>
            <person name="Suzuki S."/>
            <person name="Worden A.Z."/>
            <person name="Zauner S."/>
            <person name="Barry K."/>
            <person name="Bell C."/>
            <person name="Bharti A.K."/>
            <person name="Crow J.A."/>
            <person name="Grimwood J."/>
            <person name="Kramer R."/>
            <person name="Lindquist E."/>
            <person name="Lucas S."/>
            <person name="Salamov A."/>
            <person name="McFadden G.I."/>
            <person name="Lane C.E."/>
            <person name="Keeling P.J."/>
            <person name="Gray M.W."/>
            <person name="Grigoriev I.V."/>
            <person name="Archibald J.M."/>
        </authorList>
    </citation>
    <scope>NUCLEOTIDE SEQUENCE</scope>
    <source>
        <strain evidence="1 3">CCMP2712</strain>
    </source>
</reference>
<evidence type="ECO:0000313" key="2">
    <source>
        <dbReference type="EnsemblProtists" id="EKX37444"/>
    </source>
</evidence>
<accession>L1ING5</accession>
<evidence type="ECO:0000313" key="1">
    <source>
        <dbReference type="EMBL" id="EKX37444.1"/>
    </source>
</evidence>
<dbReference type="EnsemblProtists" id="EKX37444">
    <property type="protein sequence ID" value="EKX37444"/>
    <property type="gene ID" value="GUITHDRAFT_145001"/>
</dbReference>
<reference evidence="2" key="3">
    <citation type="submission" date="2016-03" db="UniProtKB">
        <authorList>
            <consortium name="EnsemblProtists"/>
        </authorList>
    </citation>
    <scope>IDENTIFICATION</scope>
</reference>
<keyword evidence="3" id="KW-1185">Reference proteome</keyword>
<name>L1ING5_GUITC</name>
<evidence type="ECO:0000313" key="3">
    <source>
        <dbReference type="Proteomes" id="UP000011087"/>
    </source>
</evidence>
<dbReference type="GeneID" id="17294193"/>
<dbReference type="HOGENOM" id="CLU_133523_0_0_1"/>
<sequence>MGRARASNANKRLGILFARAVTADVKEASKFRSSYTLDRTGKLSLFRALSAFMPSAIRNECNHVGRQGLTLVEYNKCLEQNGFPKRWLNPKHCNDLKLLDAGWEVLKDFCPAQDLSTLKAKFLLVCQQFHDAWEEDTQFKPSLRKSHTQLRSIGMCITQTELLRDMPKNYL</sequence>
<dbReference type="PaxDb" id="55529-EKX37444"/>
<dbReference type="KEGG" id="gtt:GUITHDRAFT_145001"/>
<gene>
    <name evidence="1" type="ORF">GUITHDRAFT_145001</name>
</gene>
<dbReference type="RefSeq" id="XP_005824424.1">
    <property type="nucleotide sequence ID" value="XM_005824367.1"/>
</dbReference>
<dbReference type="Proteomes" id="UP000011087">
    <property type="component" value="Unassembled WGS sequence"/>
</dbReference>
<protein>
    <submittedName>
        <fullName evidence="1 2">Uncharacterized protein</fullName>
    </submittedName>
</protein>
<reference evidence="3" key="2">
    <citation type="submission" date="2012-11" db="EMBL/GenBank/DDBJ databases">
        <authorList>
            <person name="Kuo A."/>
            <person name="Curtis B.A."/>
            <person name="Tanifuji G."/>
            <person name="Burki F."/>
            <person name="Gruber A."/>
            <person name="Irimia M."/>
            <person name="Maruyama S."/>
            <person name="Arias M.C."/>
            <person name="Ball S.G."/>
            <person name="Gile G.H."/>
            <person name="Hirakawa Y."/>
            <person name="Hopkins J.F."/>
            <person name="Rensing S.A."/>
            <person name="Schmutz J."/>
            <person name="Symeonidi A."/>
            <person name="Elias M."/>
            <person name="Eveleigh R.J."/>
            <person name="Herman E.K."/>
            <person name="Klute M.J."/>
            <person name="Nakayama T."/>
            <person name="Obornik M."/>
            <person name="Reyes-Prieto A."/>
            <person name="Armbrust E.V."/>
            <person name="Aves S.J."/>
            <person name="Beiko R.G."/>
            <person name="Coutinho P."/>
            <person name="Dacks J.B."/>
            <person name="Durnford D.G."/>
            <person name="Fast N.M."/>
            <person name="Green B.R."/>
            <person name="Grisdale C."/>
            <person name="Hempe F."/>
            <person name="Henrissat B."/>
            <person name="Hoppner M.P."/>
            <person name="Ishida K.-I."/>
            <person name="Kim E."/>
            <person name="Koreny L."/>
            <person name="Kroth P.G."/>
            <person name="Liu Y."/>
            <person name="Malik S.-B."/>
            <person name="Maier U.G."/>
            <person name="McRose D."/>
            <person name="Mock T."/>
            <person name="Neilson J.A."/>
            <person name="Onodera N.T."/>
            <person name="Poole A.M."/>
            <person name="Pritham E.J."/>
            <person name="Richards T.A."/>
            <person name="Rocap G."/>
            <person name="Roy S.W."/>
            <person name="Sarai C."/>
            <person name="Schaack S."/>
            <person name="Shirato S."/>
            <person name="Slamovits C.H."/>
            <person name="Spencer D.F."/>
            <person name="Suzuki S."/>
            <person name="Worden A.Z."/>
            <person name="Zauner S."/>
            <person name="Barry K."/>
            <person name="Bell C."/>
            <person name="Bharti A.K."/>
            <person name="Crow J.A."/>
            <person name="Grimwood J."/>
            <person name="Kramer R."/>
            <person name="Lindquist E."/>
            <person name="Lucas S."/>
            <person name="Salamov A."/>
            <person name="McFadden G.I."/>
            <person name="Lane C.E."/>
            <person name="Keeling P.J."/>
            <person name="Gray M.W."/>
            <person name="Grigoriev I.V."/>
            <person name="Archibald J.M."/>
        </authorList>
    </citation>
    <scope>NUCLEOTIDE SEQUENCE</scope>
    <source>
        <strain evidence="3">CCMP2712</strain>
    </source>
</reference>
<dbReference type="EMBL" id="JH993059">
    <property type="protein sequence ID" value="EKX37444.1"/>
    <property type="molecule type" value="Genomic_DNA"/>
</dbReference>
<dbReference type="AlphaFoldDB" id="L1ING5"/>
<proteinExistence type="predicted"/>
<organism evidence="1">
    <name type="scientific">Guillardia theta (strain CCMP2712)</name>
    <name type="common">Cryptophyte</name>
    <dbReference type="NCBI Taxonomy" id="905079"/>
    <lineage>
        <taxon>Eukaryota</taxon>
        <taxon>Cryptophyceae</taxon>
        <taxon>Pyrenomonadales</taxon>
        <taxon>Geminigeraceae</taxon>
        <taxon>Guillardia</taxon>
    </lineage>
</organism>